<dbReference type="GO" id="GO:0016174">
    <property type="term" value="F:NAD(P)H oxidase H2O2-forming activity"/>
    <property type="evidence" value="ECO:0007669"/>
    <property type="project" value="UniProtKB-EC"/>
</dbReference>
<comment type="catalytic activity">
    <reaction evidence="29">
        <text>(2E)-geranial + NADPH + O2 + H(+) = (1E)-2,6-dimethylhepta-1,5-dien-1-yl formate + NADP(+) + H2O</text>
        <dbReference type="Rhea" id="RHEA:54860"/>
        <dbReference type="ChEBI" id="CHEBI:15377"/>
        <dbReference type="ChEBI" id="CHEBI:15378"/>
        <dbReference type="ChEBI" id="CHEBI:15379"/>
        <dbReference type="ChEBI" id="CHEBI:16980"/>
        <dbReference type="ChEBI" id="CHEBI:57783"/>
        <dbReference type="ChEBI" id="CHEBI:58349"/>
        <dbReference type="ChEBI" id="CHEBI:138375"/>
    </reaction>
    <physiologicalReaction direction="left-to-right" evidence="29">
        <dbReference type="Rhea" id="RHEA:54861"/>
    </physiologicalReaction>
</comment>
<comment type="catalytic activity">
    <reaction evidence="23">
        <text>hexan-3-one + NADPH + O2 + H(+) = propyl propanoate + NADP(+) + H2O</text>
        <dbReference type="Rhea" id="RHEA:54848"/>
        <dbReference type="ChEBI" id="CHEBI:15377"/>
        <dbReference type="ChEBI" id="CHEBI:15378"/>
        <dbReference type="ChEBI" id="CHEBI:15379"/>
        <dbReference type="ChEBI" id="CHEBI:57783"/>
        <dbReference type="ChEBI" id="CHEBI:58349"/>
        <dbReference type="ChEBI" id="CHEBI:89828"/>
        <dbReference type="ChEBI" id="CHEBI:89891"/>
    </reaction>
    <physiologicalReaction direction="left-to-right" evidence="23">
        <dbReference type="Rhea" id="RHEA:54849"/>
    </physiologicalReaction>
</comment>
<evidence type="ECO:0000256" key="18">
    <source>
        <dbReference type="ARBA" id="ARBA00023136"/>
    </source>
</evidence>
<evidence type="ECO:0000256" key="5">
    <source>
        <dbReference type="ARBA" id="ARBA00012850"/>
    </source>
</evidence>
<evidence type="ECO:0000256" key="22">
    <source>
        <dbReference type="ARBA" id="ARBA00045722"/>
    </source>
</evidence>
<evidence type="ECO:0000256" key="25">
    <source>
        <dbReference type="ARBA" id="ARBA00047855"/>
    </source>
</evidence>
<dbReference type="Proteomes" id="UP000886611">
    <property type="component" value="Unassembled WGS sequence"/>
</dbReference>
<evidence type="ECO:0000256" key="28">
    <source>
        <dbReference type="ARBA" id="ARBA00048459"/>
    </source>
</evidence>
<dbReference type="GO" id="GO:0050660">
    <property type="term" value="F:flavin adenine dinucleotide binding"/>
    <property type="evidence" value="ECO:0007669"/>
    <property type="project" value="InterPro"/>
</dbReference>
<evidence type="ECO:0000256" key="21">
    <source>
        <dbReference type="ARBA" id="ARBA00033301"/>
    </source>
</evidence>
<comment type="caution">
    <text evidence="33">The sequence shown here is derived from an EMBL/GenBank/DDBJ whole genome shotgun (WGS) entry which is preliminary data.</text>
</comment>
<comment type="function">
    <text evidence="22">Acts as a Baeyer-Villiger monooxygenase on a broad range of substrates. Catalyzes the insertion of an oxygen atom into a carbon-carbon bond adjacent to a carbonyl, which converts ketones to esters. Active on diverse carbonyl compounds, whereas soft nucleophiles are mostly non- or poorly reactive. In contrast with other forms of FMO it is non- or poorly active on 'classical' substrates such as drugs, pesticides, and dietary components containing soft nucleophilic heteroatoms. Able to oxidize drug molecules bearing a carbonyl group on an aliphatic chain, such as nabumetone and pentoxifylline. Also, in the absence of substrates, shows slow but yet significant NADPH oxidase activity. Acts as a positive modulator of cholesterol biosynthesis as well as glucose homeostasis, promoting metabolic aging via pleiotropic effects.</text>
</comment>
<evidence type="ECO:0000256" key="12">
    <source>
        <dbReference type="ARBA" id="ARBA00022848"/>
    </source>
</evidence>
<keyword evidence="7" id="KW-0488">Methylation</keyword>
<evidence type="ECO:0000256" key="32">
    <source>
        <dbReference type="ARBA" id="ARBA00049475"/>
    </source>
</evidence>
<comment type="catalytic activity">
    <reaction evidence="25">
        <text>sulcatone + NADPH + O2 + H(+) = 4-methylpent-3-en-1-yl acetate + NADP(+) + H2O</text>
        <dbReference type="Rhea" id="RHEA:54864"/>
        <dbReference type="ChEBI" id="CHEBI:15377"/>
        <dbReference type="ChEBI" id="CHEBI:15378"/>
        <dbReference type="ChEBI" id="CHEBI:15379"/>
        <dbReference type="ChEBI" id="CHEBI:16310"/>
        <dbReference type="ChEBI" id="CHEBI:57783"/>
        <dbReference type="ChEBI" id="CHEBI:58349"/>
        <dbReference type="ChEBI" id="CHEBI:138373"/>
    </reaction>
    <physiologicalReaction direction="left-to-right" evidence="25">
        <dbReference type="Rhea" id="RHEA:54865"/>
    </physiologicalReaction>
</comment>
<dbReference type="FunFam" id="3.50.50.60:FF:000073">
    <property type="entry name" value="Dimethylaniline monooxygenase [N-oxide-forming]"/>
    <property type="match status" value="1"/>
</dbReference>
<evidence type="ECO:0000256" key="26">
    <source>
        <dbReference type="ARBA" id="ARBA00047864"/>
    </source>
</evidence>
<evidence type="ECO:0000256" key="7">
    <source>
        <dbReference type="ARBA" id="ARBA00022481"/>
    </source>
</evidence>
<dbReference type="InterPro" id="IPR002257">
    <property type="entry name" value="Flavin_mOase_5"/>
</dbReference>
<evidence type="ECO:0000256" key="13">
    <source>
        <dbReference type="ARBA" id="ARBA00022857"/>
    </source>
</evidence>
<evidence type="ECO:0000256" key="15">
    <source>
        <dbReference type="ARBA" id="ARBA00023002"/>
    </source>
</evidence>
<keyword evidence="12" id="KW-0256">Endoplasmic reticulum</keyword>
<evidence type="ECO:0000256" key="10">
    <source>
        <dbReference type="ARBA" id="ARBA00022692"/>
    </source>
</evidence>
<comment type="catalytic activity">
    <reaction evidence="27">
        <text>hexan-3-one + NADPH + O2 + H(+) = ethyl butanoate + NADP(+) + H2O</text>
        <dbReference type="Rhea" id="RHEA:54844"/>
        <dbReference type="ChEBI" id="CHEBI:15377"/>
        <dbReference type="ChEBI" id="CHEBI:15378"/>
        <dbReference type="ChEBI" id="CHEBI:15379"/>
        <dbReference type="ChEBI" id="CHEBI:57783"/>
        <dbReference type="ChEBI" id="CHEBI:58349"/>
        <dbReference type="ChEBI" id="CHEBI:88764"/>
        <dbReference type="ChEBI" id="CHEBI:89891"/>
    </reaction>
    <physiologicalReaction direction="left-to-right" evidence="27">
        <dbReference type="Rhea" id="RHEA:54845"/>
    </physiologicalReaction>
</comment>
<gene>
    <name evidence="33" type="primary">Fmo5_0</name>
    <name evidence="33" type="ORF">GTO96_0009084</name>
</gene>
<evidence type="ECO:0000256" key="19">
    <source>
        <dbReference type="ARBA" id="ARBA00029728"/>
    </source>
</evidence>
<dbReference type="SUPFAM" id="SSF51905">
    <property type="entry name" value="FAD/NAD(P)-binding domain"/>
    <property type="match status" value="2"/>
</dbReference>
<comment type="catalytic activity">
    <reaction evidence="30">
        <text>heptan-4-one + NADPH + O2 + H(+) = propyl butanoate + NADP(+) + H2O</text>
        <dbReference type="Rhea" id="RHEA:54852"/>
        <dbReference type="ChEBI" id="CHEBI:15377"/>
        <dbReference type="ChEBI" id="CHEBI:15378"/>
        <dbReference type="ChEBI" id="CHEBI:15379"/>
        <dbReference type="ChEBI" id="CHEBI:57783"/>
        <dbReference type="ChEBI" id="CHEBI:58349"/>
        <dbReference type="ChEBI" id="CHEBI:89484"/>
        <dbReference type="ChEBI" id="CHEBI:89719"/>
    </reaction>
    <physiologicalReaction direction="left-to-right" evidence="30">
        <dbReference type="Rhea" id="RHEA:54853"/>
    </physiologicalReaction>
</comment>
<protein>
    <recommendedName>
        <fullName evidence="6">Flavin-containing monooxygenase 5</fullName>
        <ecNumber evidence="5">1.14.13.8</ecNumber>
        <ecNumber evidence="4">1.6.3.1</ecNumber>
    </recommendedName>
    <alternativeName>
        <fullName evidence="21">Dimethylaniline monooxygenase [N-oxide-forming] 5</fullName>
    </alternativeName>
    <alternativeName>
        <fullName evidence="19">Dimethylaniline oxidase 5</fullName>
    </alternativeName>
    <alternativeName>
        <fullName evidence="20">NADPH oxidase</fullName>
    </alternativeName>
</protein>
<comment type="catalytic activity">
    <reaction evidence="32">
        <text>octan-3-one + NADPH + O2 + H(+) = pentyl propanoate + NADP(+) + H2O</text>
        <dbReference type="Rhea" id="RHEA:54840"/>
        <dbReference type="ChEBI" id="CHEBI:15377"/>
        <dbReference type="ChEBI" id="CHEBI:15378"/>
        <dbReference type="ChEBI" id="CHEBI:15379"/>
        <dbReference type="ChEBI" id="CHEBI:57783"/>
        <dbReference type="ChEBI" id="CHEBI:58349"/>
        <dbReference type="ChEBI" id="CHEBI:80946"/>
        <dbReference type="ChEBI" id="CHEBI:87373"/>
    </reaction>
    <physiologicalReaction direction="left-to-right" evidence="32">
        <dbReference type="Rhea" id="RHEA:54841"/>
    </physiologicalReaction>
</comment>
<evidence type="ECO:0000313" key="33">
    <source>
        <dbReference type="EMBL" id="KAG2461388.1"/>
    </source>
</evidence>
<dbReference type="InterPro" id="IPR050346">
    <property type="entry name" value="FMO-like"/>
</dbReference>
<evidence type="ECO:0000313" key="34">
    <source>
        <dbReference type="Proteomes" id="UP000886611"/>
    </source>
</evidence>
<accession>A0A8X7X2S6</accession>
<evidence type="ECO:0000256" key="31">
    <source>
        <dbReference type="ARBA" id="ARBA00049443"/>
    </source>
</evidence>
<dbReference type="Pfam" id="PF00743">
    <property type="entry name" value="FMO-like"/>
    <property type="match status" value="1"/>
</dbReference>
<evidence type="ECO:0000256" key="6">
    <source>
        <dbReference type="ARBA" id="ARBA00019213"/>
    </source>
</evidence>
<comment type="catalytic activity">
    <reaction evidence="26">
        <text>NADPH + O2 + H(+) = H2O2 + NADP(+)</text>
        <dbReference type="Rhea" id="RHEA:11260"/>
        <dbReference type="ChEBI" id="CHEBI:15378"/>
        <dbReference type="ChEBI" id="CHEBI:15379"/>
        <dbReference type="ChEBI" id="CHEBI:16240"/>
        <dbReference type="ChEBI" id="CHEBI:57783"/>
        <dbReference type="ChEBI" id="CHEBI:58349"/>
        <dbReference type="EC" id="1.6.3.1"/>
    </reaction>
    <physiologicalReaction direction="left-to-right" evidence="26">
        <dbReference type="Rhea" id="RHEA:11261"/>
    </physiologicalReaction>
</comment>
<comment type="catalytic activity">
    <reaction evidence="28">
        <text>octan-3-one + NADPH + O2 + H(+) = ethyl hexanoate + NADP(+) + H2O</text>
        <dbReference type="Rhea" id="RHEA:54856"/>
        <dbReference type="ChEBI" id="CHEBI:15377"/>
        <dbReference type="ChEBI" id="CHEBI:15378"/>
        <dbReference type="ChEBI" id="CHEBI:15379"/>
        <dbReference type="ChEBI" id="CHEBI:57783"/>
        <dbReference type="ChEBI" id="CHEBI:58349"/>
        <dbReference type="ChEBI" id="CHEBI:80946"/>
        <dbReference type="ChEBI" id="CHEBI:86055"/>
    </reaction>
    <physiologicalReaction direction="left-to-right" evidence="28">
        <dbReference type="Rhea" id="RHEA:54857"/>
    </physiologicalReaction>
</comment>
<comment type="catalytic activity">
    <reaction evidence="31">
        <text>N,N-dimethylaniline + NADPH + O2 + H(+) = N,N-dimethylaniline N-oxide + NADP(+) + H2O</text>
        <dbReference type="Rhea" id="RHEA:24468"/>
        <dbReference type="ChEBI" id="CHEBI:15377"/>
        <dbReference type="ChEBI" id="CHEBI:15378"/>
        <dbReference type="ChEBI" id="CHEBI:15379"/>
        <dbReference type="ChEBI" id="CHEBI:16269"/>
        <dbReference type="ChEBI" id="CHEBI:17735"/>
        <dbReference type="ChEBI" id="CHEBI:57783"/>
        <dbReference type="ChEBI" id="CHEBI:58349"/>
        <dbReference type="EC" id="1.14.13.8"/>
    </reaction>
    <physiologicalReaction direction="left-to-right" evidence="31">
        <dbReference type="Rhea" id="RHEA:24469"/>
    </physiologicalReaction>
</comment>
<keyword evidence="16 33" id="KW-0503">Monooxygenase</keyword>
<dbReference type="GO" id="GO:0006629">
    <property type="term" value="P:lipid metabolic process"/>
    <property type="evidence" value="ECO:0007669"/>
    <property type="project" value="UniProtKB-KW"/>
</dbReference>
<evidence type="ECO:0000256" key="4">
    <source>
        <dbReference type="ARBA" id="ARBA00012698"/>
    </source>
</evidence>
<feature type="non-terminal residue" evidence="33">
    <location>
        <position position="551"/>
    </location>
</feature>
<dbReference type="FunFam" id="3.50.50.60:FF:000409">
    <property type="entry name" value="Dimethylaniline monooxygenase [N-oxide-forming]"/>
    <property type="match status" value="1"/>
</dbReference>
<dbReference type="PANTHER" id="PTHR23023">
    <property type="entry name" value="DIMETHYLANILINE MONOOXYGENASE"/>
    <property type="match status" value="1"/>
</dbReference>
<evidence type="ECO:0000256" key="8">
    <source>
        <dbReference type="ARBA" id="ARBA00022553"/>
    </source>
</evidence>
<comment type="catalytic activity">
    <reaction evidence="24">
        <text>heptan-2-one + NADPH + O2 + H(+) = pentyl acetate + NADP(+) + H2O</text>
        <dbReference type="Rhea" id="RHEA:54836"/>
        <dbReference type="ChEBI" id="CHEBI:5672"/>
        <dbReference type="ChEBI" id="CHEBI:15377"/>
        <dbReference type="ChEBI" id="CHEBI:15378"/>
        <dbReference type="ChEBI" id="CHEBI:15379"/>
        <dbReference type="ChEBI" id="CHEBI:57783"/>
        <dbReference type="ChEBI" id="CHEBI:58349"/>
        <dbReference type="ChEBI" id="CHEBI:87362"/>
    </reaction>
    <physiologicalReaction direction="left-to-right" evidence="24">
        <dbReference type="Rhea" id="RHEA:54837"/>
    </physiologicalReaction>
</comment>
<keyword evidence="11" id="KW-0274">FAD</keyword>
<dbReference type="AlphaFoldDB" id="A0A8X7X2S6"/>
<dbReference type="PRINTS" id="PR01125">
    <property type="entry name" value="FMOXYGENASE5"/>
</dbReference>
<keyword evidence="14" id="KW-1133">Transmembrane helix</keyword>
<dbReference type="Gene3D" id="3.50.50.60">
    <property type="entry name" value="FAD/NAD(P)-binding domain"/>
    <property type="match status" value="2"/>
</dbReference>
<dbReference type="InterPro" id="IPR036188">
    <property type="entry name" value="FAD/NAD-bd_sf"/>
</dbReference>
<evidence type="ECO:0000256" key="23">
    <source>
        <dbReference type="ARBA" id="ARBA00047426"/>
    </source>
</evidence>
<dbReference type="OrthoDB" id="66881at2759"/>
<keyword evidence="34" id="KW-1185">Reference proteome</keyword>
<dbReference type="FunFam" id="3.50.50.60:FF:000042">
    <property type="entry name" value="Dimethylaniline monooxygenase [N-oxide-forming]"/>
    <property type="match status" value="1"/>
</dbReference>
<feature type="non-terminal residue" evidence="33">
    <location>
        <position position="1"/>
    </location>
</feature>
<dbReference type="InterPro" id="IPR000960">
    <property type="entry name" value="Flavin_mOase"/>
</dbReference>
<evidence type="ECO:0000256" key="24">
    <source>
        <dbReference type="ARBA" id="ARBA00047574"/>
    </source>
</evidence>
<dbReference type="PIRSF" id="PIRSF000332">
    <property type="entry name" value="FMO"/>
    <property type="match status" value="1"/>
</dbReference>
<dbReference type="GO" id="GO:0050661">
    <property type="term" value="F:NADP binding"/>
    <property type="evidence" value="ECO:0007669"/>
    <property type="project" value="InterPro"/>
</dbReference>
<evidence type="ECO:0000256" key="9">
    <source>
        <dbReference type="ARBA" id="ARBA00022630"/>
    </source>
</evidence>
<evidence type="ECO:0000256" key="16">
    <source>
        <dbReference type="ARBA" id="ARBA00023033"/>
    </source>
</evidence>
<keyword evidence="13" id="KW-0521">NADP</keyword>
<evidence type="ECO:0000256" key="14">
    <source>
        <dbReference type="ARBA" id="ARBA00022989"/>
    </source>
</evidence>
<evidence type="ECO:0000256" key="11">
    <source>
        <dbReference type="ARBA" id="ARBA00022827"/>
    </source>
</evidence>
<evidence type="ECO:0000256" key="1">
    <source>
        <dbReference type="ARBA" id="ARBA00001974"/>
    </source>
</evidence>
<name>A0A8X7X2S6_POLSE</name>
<dbReference type="GO" id="GO:0004499">
    <property type="term" value="F:N,N-dimethylaniline monooxygenase activity"/>
    <property type="evidence" value="ECO:0007669"/>
    <property type="project" value="InterPro"/>
</dbReference>
<keyword evidence="10" id="KW-0812">Transmembrane</keyword>
<comment type="subcellular location">
    <subcellularLocation>
        <location evidence="2">Microsome membrane</location>
    </subcellularLocation>
</comment>
<organism evidence="33 34">
    <name type="scientific">Polypterus senegalus</name>
    <name type="common">Senegal bichir</name>
    <dbReference type="NCBI Taxonomy" id="55291"/>
    <lineage>
        <taxon>Eukaryota</taxon>
        <taxon>Metazoa</taxon>
        <taxon>Chordata</taxon>
        <taxon>Craniata</taxon>
        <taxon>Vertebrata</taxon>
        <taxon>Euteleostomi</taxon>
        <taxon>Actinopterygii</taxon>
        <taxon>Polypteriformes</taxon>
        <taxon>Polypteridae</taxon>
        <taxon>Polypterus</taxon>
    </lineage>
</organism>
<evidence type="ECO:0000256" key="29">
    <source>
        <dbReference type="ARBA" id="ARBA00048989"/>
    </source>
</evidence>
<keyword evidence="12" id="KW-0492">Microsome</keyword>
<evidence type="ECO:0000256" key="3">
    <source>
        <dbReference type="ARBA" id="ARBA00009183"/>
    </source>
</evidence>
<evidence type="ECO:0000256" key="27">
    <source>
        <dbReference type="ARBA" id="ARBA00047977"/>
    </source>
</evidence>
<keyword evidence="8" id="KW-0597">Phosphoprotein</keyword>
<dbReference type="EMBL" id="JAATIS010004524">
    <property type="protein sequence ID" value="KAG2461388.1"/>
    <property type="molecule type" value="Genomic_DNA"/>
</dbReference>
<dbReference type="InterPro" id="IPR020946">
    <property type="entry name" value="Flavin_mOase-like"/>
</dbReference>
<sequence>MKRRVAVIGAGASGLVAIKCCLDEGLEPVCFEYSDGIGGLWRFKEDPEDDRASIYSSVVINTSKEMMCYSDYPIPANFANYMHHSKILEYFHMYARHFDLLHYIRFKTYVRSVKKCPDFARSGQWEVVTVNSEGLEESAIFDGLLVCTGHHTYPHLPLQDFPGIETFEGQYFHSRDYKSPENFRGKRVVIIGIGNSGLDLAVELSRVTEQVFLSTRRGAWILSRIGKNGIPGDLQFSTRLNSLLLSILPQGLANALGEKHVNRWFDHKLYGLQPRHRLLSQHPTINSELPSCIITGAVVVKPNVRRLTGSAVVFNDDTVEESVDCVIFATGYNIAFPFLPPSVVPVAQNQVSLYKYVFPPELERPTLAIIGLVQPVGAIMPISELQARWATRVIAGRSKLPSCQHMLQDIKAARERMAHRYVASQRHTVQVDYITYMDELAVQIGVRPSIGGLLFRDPKLAMAVFLGPCTPYQYRLRGPGKWAGARDTILTQWKRVIKPLRNREPPKEERPSACSLLLRLSVVAALCAVVTYWVCSECPSPLQRPMQLLWG</sequence>
<dbReference type="EC" id="1.6.3.1" evidence="4"/>
<comment type="similarity">
    <text evidence="3">Belongs to the FMO family.</text>
</comment>
<keyword evidence="17" id="KW-0443">Lipid metabolism</keyword>
<evidence type="ECO:0000256" key="17">
    <source>
        <dbReference type="ARBA" id="ARBA00023098"/>
    </source>
</evidence>
<evidence type="ECO:0000256" key="2">
    <source>
        <dbReference type="ARBA" id="ARBA00004524"/>
    </source>
</evidence>
<reference evidence="33 34" key="1">
    <citation type="journal article" date="2021" name="Cell">
        <title>Tracing the genetic footprints of vertebrate landing in non-teleost ray-finned fishes.</title>
        <authorList>
            <person name="Bi X."/>
            <person name="Wang K."/>
            <person name="Yang L."/>
            <person name="Pan H."/>
            <person name="Jiang H."/>
            <person name="Wei Q."/>
            <person name="Fang M."/>
            <person name="Yu H."/>
            <person name="Zhu C."/>
            <person name="Cai Y."/>
            <person name="He Y."/>
            <person name="Gan X."/>
            <person name="Zeng H."/>
            <person name="Yu D."/>
            <person name="Zhu Y."/>
            <person name="Jiang H."/>
            <person name="Qiu Q."/>
            <person name="Yang H."/>
            <person name="Zhang Y.E."/>
            <person name="Wang W."/>
            <person name="Zhu M."/>
            <person name="He S."/>
            <person name="Zhang G."/>
        </authorList>
    </citation>
    <scope>NUCLEOTIDE SEQUENCE [LARGE SCALE GENOMIC DNA]</scope>
    <source>
        <strain evidence="33">Bchr_013</strain>
    </source>
</reference>
<keyword evidence="15" id="KW-0560">Oxidoreductase</keyword>
<evidence type="ECO:0000256" key="20">
    <source>
        <dbReference type="ARBA" id="ARBA00033213"/>
    </source>
</evidence>
<evidence type="ECO:0000256" key="30">
    <source>
        <dbReference type="ARBA" id="ARBA00048990"/>
    </source>
</evidence>
<comment type="cofactor">
    <cofactor evidence="1">
        <name>FAD</name>
        <dbReference type="ChEBI" id="CHEBI:57692"/>
    </cofactor>
</comment>
<proteinExistence type="inferred from homology"/>
<keyword evidence="9" id="KW-0285">Flavoprotein</keyword>
<dbReference type="EC" id="1.14.13.8" evidence="5"/>
<keyword evidence="18" id="KW-0472">Membrane</keyword>
<dbReference type="PRINTS" id="PR00370">
    <property type="entry name" value="FMOXYGENASE"/>
</dbReference>